<protein>
    <submittedName>
        <fullName evidence="2">Uncharacterized protein</fullName>
    </submittedName>
</protein>
<sequence length="388" mass="40938">MTKDLKDWWAVVKAAARSIYEVTQCSSEVVDDNVDVEDFLQENEMPICSNTPDANKNDEAISLVTQGEMEEVGDLDVGNAYMEVRIMARDNYNRGMGKGWGRVRNGNRGIVEASNASNYDDGNRSGGRGRGRSGNIGIGGSSNISKRGKGEGRSGNIGICGSSNISRLGNHNANYDDGSRSAGRGKSRNIGIGGSNVSELDNHNAEYDDGSRSAGKGMGRSGNIGIGGSSNVSKLCNHNADYDDGSKSASRGRSGNISICGSSNVSGLGNHNAEYDDGSRSAGRGRGRSGNIGIGGSSNVSRLGNHERGRIGNIGIGGSNNVSVFGDQDANYDYDNGSISRGGVEVGIYAVVVVVAHLDAIIRMQIIKMGPILMLMIMMQRHHNMYVV</sequence>
<feature type="region of interest" description="Disordered" evidence="1">
    <location>
        <begin position="168"/>
        <end position="224"/>
    </location>
</feature>
<evidence type="ECO:0000313" key="2">
    <source>
        <dbReference type="EMBL" id="GEZ36903.1"/>
    </source>
</evidence>
<feature type="region of interest" description="Disordered" evidence="1">
    <location>
        <begin position="271"/>
        <end position="305"/>
    </location>
</feature>
<organism evidence="2">
    <name type="scientific">Tanacetum cinerariifolium</name>
    <name type="common">Dalmatian daisy</name>
    <name type="synonym">Chrysanthemum cinerariifolium</name>
    <dbReference type="NCBI Taxonomy" id="118510"/>
    <lineage>
        <taxon>Eukaryota</taxon>
        <taxon>Viridiplantae</taxon>
        <taxon>Streptophyta</taxon>
        <taxon>Embryophyta</taxon>
        <taxon>Tracheophyta</taxon>
        <taxon>Spermatophyta</taxon>
        <taxon>Magnoliopsida</taxon>
        <taxon>eudicotyledons</taxon>
        <taxon>Gunneridae</taxon>
        <taxon>Pentapetalae</taxon>
        <taxon>asterids</taxon>
        <taxon>campanulids</taxon>
        <taxon>Asterales</taxon>
        <taxon>Asteraceae</taxon>
        <taxon>Asteroideae</taxon>
        <taxon>Anthemideae</taxon>
        <taxon>Anthemidinae</taxon>
        <taxon>Tanacetum</taxon>
    </lineage>
</organism>
<evidence type="ECO:0000256" key="1">
    <source>
        <dbReference type="SAM" id="MobiDB-lite"/>
    </source>
</evidence>
<accession>A0A699I903</accession>
<dbReference type="EMBL" id="BKCJ010270663">
    <property type="protein sequence ID" value="GEZ36903.1"/>
    <property type="molecule type" value="Genomic_DNA"/>
</dbReference>
<comment type="caution">
    <text evidence="2">The sequence shown here is derived from an EMBL/GenBank/DDBJ whole genome shotgun (WGS) entry which is preliminary data.</text>
</comment>
<name>A0A699I903_TANCI</name>
<feature type="compositionally biased region" description="Gly residues" evidence="1">
    <location>
        <begin position="124"/>
        <end position="140"/>
    </location>
</feature>
<feature type="region of interest" description="Disordered" evidence="1">
    <location>
        <begin position="113"/>
        <end position="156"/>
    </location>
</feature>
<proteinExistence type="predicted"/>
<feature type="compositionally biased region" description="Basic and acidic residues" evidence="1">
    <location>
        <begin position="200"/>
        <end position="211"/>
    </location>
</feature>
<reference evidence="2" key="1">
    <citation type="journal article" date="2019" name="Sci. Rep.">
        <title>Draft genome of Tanacetum cinerariifolium, the natural source of mosquito coil.</title>
        <authorList>
            <person name="Yamashiro T."/>
            <person name="Shiraishi A."/>
            <person name="Satake H."/>
            <person name="Nakayama K."/>
        </authorList>
    </citation>
    <scope>NUCLEOTIDE SEQUENCE</scope>
</reference>
<dbReference type="AlphaFoldDB" id="A0A699I903"/>
<gene>
    <name evidence="2" type="ORF">Tci_508876</name>
</gene>